<dbReference type="Pfam" id="PF00746">
    <property type="entry name" value="Gram_pos_anchor"/>
    <property type="match status" value="1"/>
</dbReference>
<keyword evidence="4" id="KW-0572">Peptidoglycan-anchor</keyword>
<evidence type="ECO:0000259" key="8">
    <source>
        <dbReference type="Pfam" id="PF00746"/>
    </source>
</evidence>
<feature type="transmembrane region" description="Helical" evidence="6">
    <location>
        <begin position="264"/>
        <end position="283"/>
    </location>
</feature>
<evidence type="ECO:0000256" key="1">
    <source>
        <dbReference type="ARBA" id="ARBA00022512"/>
    </source>
</evidence>
<dbReference type="Proteomes" id="UP000832041">
    <property type="component" value="Chromosome"/>
</dbReference>
<dbReference type="PANTHER" id="PTHR36489">
    <property type="entry name" value="PROTEIN-COUPLED RECEPTOR GPR1, PUTATIVE-RELATED"/>
    <property type="match status" value="1"/>
</dbReference>
<reference evidence="9 10" key="1">
    <citation type="submission" date="2020-04" db="EMBL/GenBank/DDBJ databases">
        <title>Thermobifida alba genome sequencing and assembly.</title>
        <authorList>
            <person name="Luzics S."/>
            <person name="Horvath B."/>
            <person name="Nagy I."/>
            <person name="Toth A."/>
            <person name="Nagy I."/>
            <person name="Kukolya J."/>
        </authorList>
    </citation>
    <scope>NUCLEOTIDE SEQUENCE [LARGE SCALE GENOMIC DNA]</scope>
    <source>
        <strain evidence="9 10">DSM 43795</strain>
    </source>
</reference>
<keyword evidence="2" id="KW-0964">Secreted</keyword>
<organism evidence="9 10">
    <name type="scientific">Thermobifida alba</name>
    <name type="common">Thermomonospora alba</name>
    <dbReference type="NCBI Taxonomy" id="53522"/>
    <lineage>
        <taxon>Bacteria</taxon>
        <taxon>Bacillati</taxon>
        <taxon>Actinomycetota</taxon>
        <taxon>Actinomycetes</taxon>
        <taxon>Streptosporangiales</taxon>
        <taxon>Nocardiopsidaceae</taxon>
        <taxon>Thermobifida</taxon>
    </lineage>
</organism>
<protein>
    <submittedName>
        <fullName evidence="9">LPXTG cell wall anchor domain-containing protein</fullName>
    </submittedName>
</protein>
<dbReference type="PANTHER" id="PTHR36489:SF2">
    <property type="entry name" value="APPLE DOMAIN-CONTAINING PROTEIN"/>
    <property type="match status" value="1"/>
</dbReference>
<gene>
    <name evidence="9" type="ORF">FOF52_19005</name>
</gene>
<dbReference type="NCBIfam" id="TIGR01167">
    <property type="entry name" value="LPXTG_anchor"/>
    <property type="match status" value="1"/>
</dbReference>
<evidence type="ECO:0000256" key="7">
    <source>
        <dbReference type="SAM" id="SignalP"/>
    </source>
</evidence>
<keyword evidence="6" id="KW-1133">Transmembrane helix</keyword>
<keyword evidence="6" id="KW-0812">Transmembrane</keyword>
<keyword evidence="10" id="KW-1185">Reference proteome</keyword>
<sequence>MASGLSAALAFSAISFLAWQTADHPVGEPATDPSTVLVHDASGVTEWECFAESSVGSSAANCSGRAESLPATPEFDLPSGGWEAVAGPAVPHGPDASWPAEWPPPAATRLDEEILGSPDGRPTDRPTASPTDRPTHSPTHHPTHRPTHRPTDRPTASPTDRPTHRPTHSPTHHPTHHPTHRPTHHPTHHPTHRPTASPTHRPTHHPTHRPTHRPTHHPTHHPTHSPTASPTQSPTGSPTHSPTVSPTRPPSGGGSLPVTGVETMAFAAIAGAVALAGAALIAGSRRRRPVRHRLR</sequence>
<proteinExistence type="predicted"/>
<accession>A0ABY4L647</accession>
<dbReference type="InterPro" id="IPR019931">
    <property type="entry name" value="LPXTG_anchor"/>
</dbReference>
<feature type="signal peptide" evidence="7">
    <location>
        <begin position="1"/>
        <end position="17"/>
    </location>
</feature>
<feature type="chain" id="PRO_5047429484" evidence="7">
    <location>
        <begin position="18"/>
        <end position="295"/>
    </location>
</feature>
<feature type="region of interest" description="Disordered" evidence="5">
    <location>
        <begin position="58"/>
        <end position="257"/>
    </location>
</feature>
<evidence type="ECO:0000256" key="2">
    <source>
        <dbReference type="ARBA" id="ARBA00022525"/>
    </source>
</evidence>
<evidence type="ECO:0000256" key="6">
    <source>
        <dbReference type="SAM" id="Phobius"/>
    </source>
</evidence>
<feature type="domain" description="Gram-positive cocci surface proteins LPxTG" evidence="8">
    <location>
        <begin position="250"/>
        <end position="287"/>
    </location>
</feature>
<evidence type="ECO:0000256" key="5">
    <source>
        <dbReference type="SAM" id="MobiDB-lite"/>
    </source>
</evidence>
<evidence type="ECO:0000256" key="4">
    <source>
        <dbReference type="ARBA" id="ARBA00023088"/>
    </source>
</evidence>
<dbReference type="EMBL" id="CP051627">
    <property type="protein sequence ID" value="UPT22780.1"/>
    <property type="molecule type" value="Genomic_DNA"/>
</dbReference>
<feature type="compositionally biased region" description="Basic residues" evidence="5">
    <location>
        <begin position="164"/>
        <end position="192"/>
    </location>
</feature>
<keyword evidence="6" id="KW-0472">Membrane</keyword>
<keyword evidence="1" id="KW-0134">Cell wall</keyword>
<evidence type="ECO:0000313" key="10">
    <source>
        <dbReference type="Proteomes" id="UP000832041"/>
    </source>
</evidence>
<evidence type="ECO:0000313" key="9">
    <source>
        <dbReference type="EMBL" id="UPT22780.1"/>
    </source>
</evidence>
<feature type="compositionally biased region" description="Basic residues" evidence="5">
    <location>
        <begin position="138"/>
        <end position="148"/>
    </location>
</feature>
<name>A0ABY4L647_THEAE</name>
<feature type="compositionally biased region" description="Low complexity" evidence="5">
    <location>
        <begin position="224"/>
        <end position="246"/>
    </location>
</feature>
<feature type="compositionally biased region" description="Basic residues" evidence="5">
    <location>
        <begin position="201"/>
        <end position="223"/>
    </location>
</feature>
<evidence type="ECO:0000256" key="3">
    <source>
        <dbReference type="ARBA" id="ARBA00022729"/>
    </source>
</evidence>
<keyword evidence="3 7" id="KW-0732">Signal</keyword>